<dbReference type="GO" id="GO:0045292">
    <property type="term" value="P:mRNA cis splicing, via spliceosome"/>
    <property type="evidence" value="ECO:0007669"/>
    <property type="project" value="EnsemblFungi"/>
</dbReference>
<comment type="subcellular location">
    <subcellularLocation>
        <location evidence="1">Nucleus</location>
    </subcellularLocation>
</comment>
<dbReference type="SUPFAM" id="SSF48371">
    <property type="entry name" value="ARM repeat"/>
    <property type="match status" value="1"/>
</dbReference>
<dbReference type="GO" id="GO:0071014">
    <property type="term" value="C:post-mRNA release spliceosomal complex"/>
    <property type="evidence" value="ECO:0007669"/>
    <property type="project" value="EnsemblFungi"/>
</dbReference>
<evidence type="ECO:0000256" key="1">
    <source>
        <dbReference type="ARBA" id="ARBA00004123"/>
    </source>
</evidence>
<dbReference type="GO" id="GO:0140727">
    <property type="term" value="P:siRNA-mediated pericentric heterochromatin formation"/>
    <property type="evidence" value="ECO:0007669"/>
    <property type="project" value="EnsemblFungi"/>
</dbReference>
<reference evidence="9 10" key="1">
    <citation type="journal article" date="2011" name="Proc. Natl. Acad. Sci. U.S.A.">
        <title>Evolutionary erosion of yeast sex chromosomes by mating-type switching accidents.</title>
        <authorList>
            <person name="Gordon J.L."/>
            <person name="Armisen D."/>
            <person name="Proux-Wera E."/>
            <person name="Oheigeartaigh S.S."/>
            <person name="Byrne K.P."/>
            <person name="Wolfe K.H."/>
        </authorList>
    </citation>
    <scope>NUCLEOTIDE SEQUENCE [LARGE SCALE GENOMIC DNA]</scope>
    <source>
        <strain evidence="10">ATCC 10597 / BCRC 20456 / CBS 421 / NBRC 0211 / NRRL Y-12639</strain>
    </source>
</reference>
<dbReference type="OMA" id="LVMNYVW"/>
<dbReference type="PANTHER" id="PTHR12097">
    <property type="entry name" value="SPLICING FACTOR 3B, SUBUNIT 1-RELATED"/>
    <property type="match status" value="1"/>
</dbReference>
<dbReference type="GeneID" id="11494762"/>
<evidence type="ECO:0000313" key="9">
    <source>
        <dbReference type="EMBL" id="CCD24017.1"/>
    </source>
</evidence>
<dbReference type="GO" id="GO:0071004">
    <property type="term" value="C:U2-type prespliceosome"/>
    <property type="evidence" value="ECO:0007669"/>
    <property type="project" value="EnsemblFungi"/>
</dbReference>
<dbReference type="GO" id="GO:0005686">
    <property type="term" value="C:U2 snRNP"/>
    <property type="evidence" value="ECO:0007669"/>
    <property type="project" value="EnsemblFungi"/>
</dbReference>
<evidence type="ECO:0000256" key="3">
    <source>
        <dbReference type="ARBA" id="ARBA00022664"/>
    </source>
</evidence>
<dbReference type="STRING" id="1071378.G0W8A6"/>
<keyword evidence="5" id="KW-0677">Repeat</keyword>
<dbReference type="RefSeq" id="XP_003669260.1">
    <property type="nucleotide sequence ID" value="XM_003669212.1"/>
</dbReference>
<dbReference type="GO" id="GO:0003729">
    <property type="term" value="F:mRNA binding"/>
    <property type="evidence" value="ECO:0007669"/>
    <property type="project" value="EnsemblFungi"/>
</dbReference>
<sequence>MSRYNNGDMSRDKHQLVGNYSISQSLKESLHNEVAESEELDVLQKRMETRTIKHKESEYQARKFDRLQKEDDKANKKRPLRIEGKIEEAENKQLVKKRKSRWDVQSYQIPSATKTVDELIEQKSVTDEVPGMTSLRFFKPSDREHFAMTLEKRPLESLTEEEQKERALLVLLLKIKNGNAASRKAAMRTLTDKCLEFGPKLIFNHILPILLDKTLEDQERHLMIKVIDRILFKLGAETKPYVHQILVVVSPLLIDEDPMARTTGRDIISNLASACGLGTMITTLRADIDNEDEYIRNITSRTMAVVTKSFGVPNMLPFLKAVCHSTRSWRARHTGIKTFLQLNILLGVGILPYLAEIVECIGDGLLDEHTPVKIMTANTLASLAETSAPHGIEAFNYVLEPLWKGIRTHRSKVLAVFLKALGSIIPLMDPDYAGYYTEEVMRIVRREFNSPDDEMKKVVLLVLQKCCQTEGMTPKYLRDEIAPDFFKYFWNRRIALDLPINKLVTYTTVVLSEKLGCSFVVENLLQPLKNEAEPFRIMAIHAINRVVKQLGTAELSERQETRLIDALLIAFQEQKNYDPIVYQGFGTVALSLNTRMKPFLSAIISTILNLLKHKSQLARQIAADLCAILIPVIKNCNELEMLNKLNIILYESLGEIYPDVLGSIITAILNIVSVMDIEKIQPPINQILPTLTPILRNTHRKVQVSTIKLIGCIARRAPSYVSPKEWMRICFELLELLKSTNKAIRRSANSTFGEIAKAIGPQDVLIALLNNLKVQERQLRVCTAVAIGIVAETCGPYTVLPALMNEYKTPETNVQNGVLKALAFMFEYIGELAGDYVYVILPLLEDALIDRDLVHRQTASDVIKHLALNCQGTGHEDAFIHMLNLLMPNIFETSPHVIVRVLEGLESLGTTIGPGVYMNYLWGGLFHPAKSVRKAFWKAYNRAYIEEGDALVPYYPVNNTASIEIPELDIIL</sequence>
<evidence type="ECO:0000256" key="5">
    <source>
        <dbReference type="ARBA" id="ARBA00022737"/>
    </source>
</evidence>
<comment type="similarity">
    <text evidence="2">Belongs to the SF3B1 family.</text>
</comment>
<feature type="domain" description="Phosphatase PP2A regulatory subunit A/Splicing factor 3B subunit 1-like HEAT repeat" evidence="8">
    <location>
        <begin position="757"/>
        <end position="829"/>
    </location>
</feature>
<dbReference type="OrthoDB" id="438939at2759"/>
<evidence type="ECO:0000256" key="4">
    <source>
        <dbReference type="ARBA" id="ARBA00022728"/>
    </source>
</evidence>
<dbReference type="InterPro" id="IPR016024">
    <property type="entry name" value="ARM-type_fold"/>
</dbReference>
<keyword evidence="4" id="KW-0747">Spliceosome</keyword>
<keyword evidence="6" id="KW-0508">mRNA splicing</keyword>
<dbReference type="InterPro" id="IPR011989">
    <property type="entry name" value="ARM-like"/>
</dbReference>
<dbReference type="Gene3D" id="1.25.10.10">
    <property type="entry name" value="Leucine-rich Repeat Variant"/>
    <property type="match status" value="4"/>
</dbReference>
<dbReference type="InterPro" id="IPR054573">
    <property type="entry name" value="PP2A/SF3B1-like_HEAT"/>
</dbReference>
<evidence type="ECO:0000259" key="8">
    <source>
        <dbReference type="Pfam" id="PF22646"/>
    </source>
</evidence>
<keyword evidence="7" id="KW-0539">Nucleus</keyword>
<gene>
    <name evidence="9" type="primary">NDAI0C03570</name>
    <name evidence="9" type="ordered locus">NDAI_0C03570</name>
</gene>
<dbReference type="KEGG" id="ndi:NDAI_0C03570"/>
<accession>G0W8A6</accession>
<dbReference type="HOGENOM" id="CLU_002242_0_1_1"/>
<protein>
    <recommendedName>
        <fullName evidence="8">Phosphatase PP2A regulatory subunit A/Splicing factor 3B subunit 1-like HEAT repeat domain-containing protein</fullName>
    </recommendedName>
</protein>
<dbReference type="GO" id="GO:0000245">
    <property type="term" value="P:spliceosomal complex assembly"/>
    <property type="evidence" value="ECO:0007669"/>
    <property type="project" value="EnsemblFungi"/>
</dbReference>
<dbReference type="InterPro" id="IPR038737">
    <property type="entry name" value="SF3b_su1-like"/>
</dbReference>
<dbReference type="AlphaFoldDB" id="G0W8A6"/>
<keyword evidence="10" id="KW-1185">Reference proteome</keyword>
<dbReference type="EMBL" id="HE580269">
    <property type="protein sequence ID" value="CCD24017.1"/>
    <property type="molecule type" value="Genomic_DNA"/>
</dbReference>
<evidence type="ECO:0000256" key="6">
    <source>
        <dbReference type="ARBA" id="ARBA00023187"/>
    </source>
</evidence>
<keyword evidence="3" id="KW-0507">mRNA processing</keyword>
<name>G0W8A6_NAUDC</name>
<dbReference type="eggNOG" id="KOG0213">
    <property type="taxonomic scope" value="Eukaryota"/>
</dbReference>
<dbReference type="GO" id="GO:0000974">
    <property type="term" value="C:Prp19 complex"/>
    <property type="evidence" value="ECO:0007669"/>
    <property type="project" value="EnsemblFungi"/>
</dbReference>
<dbReference type="Proteomes" id="UP000000689">
    <property type="component" value="Chromosome 3"/>
</dbReference>
<proteinExistence type="inferred from homology"/>
<dbReference type="Pfam" id="PF22646">
    <property type="entry name" value="PPP2R1A-like_HEAT"/>
    <property type="match status" value="1"/>
</dbReference>
<evidence type="ECO:0000313" key="10">
    <source>
        <dbReference type="Proteomes" id="UP000000689"/>
    </source>
</evidence>
<evidence type="ECO:0000256" key="2">
    <source>
        <dbReference type="ARBA" id="ARBA00005754"/>
    </source>
</evidence>
<organism evidence="9 10">
    <name type="scientific">Naumovozyma dairenensis (strain ATCC 10597 / BCRC 20456 / CBS 421 / NBRC 0211 / NRRL Y-12639)</name>
    <name type="common">Saccharomyces dairenensis</name>
    <dbReference type="NCBI Taxonomy" id="1071378"/>
    <lineage>
        <taxon>Eukaryota</taxon>
        <taxon>Fungi</taxon>
        <taxon>Dikarya</taxon>
        <taxon>Ascomycota</taxon>
        <taxon>Saccharomycotina</taxon>
        <taxon>Saccharomycetes</taxon>
        <taxon>Saccharomycetales</taxon>
        <taxon>Saccharomycetaceae</taxon>
        <taxon>Naumovozyma</taxon>
    </lineage>
</organism>
<evidence type="ECO:0000256" key="7">
    <source>
        <dbReference type="ARBA" id="ARBA00023242"/>
    </source>
</evidence>